<evidence type="ECO:0000256" key="2">
    <source>
        <dbReference type="ARBA" id="ARBA00007703"/>
    </source>
</evidence>
<keyword evidence="5" id="KW-1185">Reference proteome</keyword>
<dbReference type="GO" id="GO:0044780">
    <property type="term" value="P:bacterial-type flagellum assembly"/>
    <property type="evidence" value="ECO:0007669"/>
    <property type="project" value="InterPro"/>
</dbReference>
<dbReference type="SUPFAM" id="SSF140566">
    <property type="entry name" value="FlgN-like"/>
    <property type="match status" value="1"/>
</dbReference>
<dbReference type="EMBL" id="BMYS01000021">
    <property type="protein sequence ID" value="GGW93741.1"/>
    <property type="molecule type" value="Genomic_DNA"/>
</dbReference>
<dbReference type="AlphaFoldDB" id="A0A918MZR6"/>
<name>A0A918MZR6_9BURK</name>
<dbReference type="Proteomes" id="UP000608345">
    <property type="component" value="Unassembled WGS sequence"/>
</dbReference>
<sequence length="170" mass="19198">MTAHIDSFPPSLSRQILEQLVLETEIAKQFLQILNDECATLMEFSSPEPLRELAQKKWQIGQQLEAAYKERMQLVQSRFPVSATQHGLADILERLDPQQQDDLAKQWNSYNELVAQAKSLNESNAIMIHSYLKYNQDALDSLNRAAGVQHTYDGKGMRKPVSTGKPLASA</sequence>
<comment type="function">
    <text evidence="1">Required for the efficient initiation of filament assembly.</text>
</comment>
<proteinExistence type="inferred from homology"/>
<evidence type="ECO:0000313" key="4">
    <source>
        <dbReference type="EMBL" id="GGW93741.1"/>
    </source>
</evidence>
<dbReference type="InterPro" id="IPR007809">
    <property type="entry name" value="FlgN-like"/>
</dbReference>
<reference evidence="4" key="1">
    <citation type="journal article" date="2014" name="Int. J. Syst. Evol. Microbiol.">
        <title>Complete genome sequence of Corynebacterium casei LMG S-19264T (=DSM 44701T), isolated from a smear-ripened cheese.</title>
        <authorList>
            <consortium name="US DOE Joint Genome Institute (JGI-PGF)"/>
            <person name="Walter F."/>
            <person name="Albersmeier A."/>
            <person name="Kalinowski J."/>
            <person name="Ruckert C."/>
        </authorList>
    </citation>
    <scope>NUCLEOTIDE SEQUENCE</scope>
    <source>
        <strain evidence="4">KCTC 23732</strain>
    </source>
</reference>
<evidence type="ECO:0000256" key="3">
    <source>
        <dbReference type="ARBA" id="ARBA00022795"/>
    </source>
</evidence>
<comment type="caution">
    <text evidence="4">The sequence shown here is derived from an EMBL/GenBank/DDBJ whole genome shotgun (WGS) entry which is preliminary data.</text>
</comment>
<evidence type="ECO:0008006" key="6">
    <source>
        <dbReference type="Google" id="ProtNLM"/>
    </source>
</evidence>
<dbReference type="Pfam" id="PF05130">
    <property type="entry name" value="FlgN"/>
    <property type="match status" value="1"/>
</dbReference>
<evidence type="ECO:0000256" key="1">
    <source>
        <dbReference type="ARBA" id="ARBA00002397"/>
    </source>
</evidence>
<accession>A0A918MZR6</accession>
<reference evidence="4" key="2">
    <citation type="submission" date="2020-09" db="EMBL/GenBank/DDBJ databases">
        <authorList>
            <person name="Sun Q."/>
            <person name="Kim S."/>
        </authorList>
    </citation>
    <scope>NUCLEOTIDE SEQUENCE</scope>
    <source>
        <strain evidence="4">KCTC 23732</strain>
    </source>
</reference>
<organism evidence="4 5">
    <name type="scientific">Advenella faeciporci</name>
    <dbReference type="NCBI Taxonomy" id="797535"/>
    <lineage>
        <taxon>Bacteria</taxon>
        <taxon>Pseudomonadati</taxon>
        <taxon>Pseudomonadota</taxon>
        <taxon>Betaproteobacteria</taxon>
        <taxon>Burkholderiales</taxon>
        <taxon>Alcaligenaceae</taxon>
    </lineage>
</organism>
<evidence type="ECO:0000313" key="5">
    <source>
        <dbReference type="Proteomes" id="UP000608345"/>
    </source>
</evidence>
<dbReference type="RefSeq" id="WP_189385811.1">
    <property type="nucleotide sequence ID" value="NZ_BAABFY010000016.1"/>
</dbReference>
<gene>
    <name evidence="4" type="ORF">GCM10011450_24670</name>
</gene>
<dbReference type="InterPro" id="IPR036679">
    <property type="entry name" value="FlgN-like_sf"/>
</dbReference>
<keyword evidence="3" id="KW-1005">Bacterial flagellum biogenesis</keyword>
<protein>
    <recommendedName>
        <fullName evidence="6">Flagellar protein FlgN</fullName>
    </recommendedName>
</protein>
<dbReference type="Gene3D" id="1.20.58.300">
    <property type="entry name" value="FlgN-like"/>
    <property type="match status" value="1"/>
</dbReference>
<comment type="similarity">
    <text evidence="2">Belongs to the FlgN family.</text>
</comment>